<evidence type="ECO:0000313" key="4">
    <source>
        <dbReference type="Proteomes" id="UP000187495"/>
    </source>
</evidence>
<dbReference type="PANTHER" id="PTHR32305">
    <property type="match status" value="1"/>
</dbReference>
<dbReference type="Pfam" id="PF03527">
    <property type="entry name" value="RHS"/>
    <property type="match status" value="1"/>
</dbReference>
<sequence>MGRLTQSHTSSPNHIIKQAFYRYDKKGQLTQLNTSTRLGQQTRNVPMGQAHPNQAQRFNRTHQYIYDKVGRLTEHKLTDHQAHTGHTEVFGFDPASNRVPLPNANAQAQQNTQNKQEQRHTLTGIHPKTKRPTSLISQNKQISYTYDSHGNIKTKTETPIDKQGNQIAQSQNGLVGYRKSIEFSYNSNNELAKTLTLEDTGLTITKTTTQYHYDAFGRRIAKNSKVERLNKLNQNGQLVRYPTTLLHLSKTQKTQHQTTLMLWEGNRQLQEYTDKHIFTTIYDQDSFEPVSRIVQARNTIESDKTQETFKIYHYHNNHLGTPQELTDENGKVVWLGYDYAWGGSYQSYYKEKSLNNCAILEHELQPIRFQGQSLDIETGLHYNRFRYYDSDVGMFISRDPIGLLGGNNVFAYAPNPIGWVDPLGLKKKISFGLFGDHARRHGNGLNPTQYRIVAEKHLHCSQIKVKFRHNKMTKLAHITKVGEDLFVFTSSNLSKTRIYTHMQEGVNSKYLQNIGITLPKKLSINC</sequence>
<dbReference type="InterPro" id="IPR050708">
    <property type="entry name" value="T6SS_VgrG/RHS"/>
</dbReference>
<keyword evidence="4" id="KW-1185">Reference proteome</keyword>
<evidence type="ECO:0000313" key="3">
    <source>
        <dbReference type="EMBL" id="SIS03188.1"/>
    </source>
</evidence>
<feature type="domain" description="RHS protein conserved region" evidence="2">
    <location>
        <begin position="311"/>
        <end position="342"/>
    </location>
</feature>
<dbReference type="EMBL" id="FTNU01000016">
    <property type="protein sequence ID" value="SIS03188.1"/>
    <property type="molecule type" value="Genomic_DNA"/>
</dbReference>
<protein>
    <submittedName>
        <fullName evidence="3">RHS repeat-associated core domain-containing protein</fullName>
    </submittedName>
</protein>
<reference evidence="4" key="1">
    <citation type="submission" date="2017-01" db="EMBL/GenBank/DDBJ databases">
        <authorList>
            <person name="Varghese N."/>
            <person name="Submissions S."/>
        </authorList>
    </citation>
    <scope>NUCLEOTIDE SEQUENCE [LARGE SCALE GENOMIC DNA]</scope>
    <source>
        <strain evidence="4">DSM 21768</strain>
    </source>
</reference>
<evidence type="ECO:0000259" key="2">
    <source>
        <dbReference type="Pfam" id="PF03527"/>
    </source>
</evidence>
<name>A0A1N7FS62_9GAMM</name>
<dbReference type="Proteomes" id="UP000187495">
    <property type="component" value="Unassembled WGS sequence"/>
</dbReference>
<evidence type="ECO:0000256" key="1">
    <source>
        <dbReference type="SAM" id="MobiDB-lite"/>
    </source>
</evidence>
<feature type="region of interest" description="Disordered" evidence="1">
    <location>
        <begin position="105"/>
        <end position="139"/>
    </location>
</feature>
<feature type="compositionally biased region" description="Low complexity" evidence="1">
    <location>
        <begin position="105"/>
        <end position="115"/>
    </location>
</feature>
<dbReference type="STRING" id="34061.B0189_00035"/>
<dbReference type="AlphaFoldDB" id="A0A1N7FS62"/>
<dbReference type="PANTHER" id="PTHR32305:SF15">
    <property type="entry name" value="PROTEIN RHSA-RELATED"/>
    <property type="match status" value="1"/>
</dbReference>
<dbReference type="Gene3D" id="2.180.10.10">
    <property type="entry name" value="RHS repeat-associated core"/>
    <property type="match status" value="1"/>
</dbReference>
<dbReference type="InterPro" id="IPR022385">
    <property type="entry name" value="Rhs_assc_core"/>
</dbReference>
<dbReference type="InterPro" id="IPR001826">
    <property type="entry name" value="RHS"/>
</dbReference>
<proteinExistence type="predicted"/>
<organism evidence="3 4">
    <name type="scientific">Moraxella cuniculi DSM 21768</name>
    <dbReference type="NCBI Taxonomy" id="1122245"/>
    <lineage>
        <taxon>Bacteria</taxon>
        <taxon>Pseudomonadati</taxon>
        <taxon>Pseudomonadota</taxon>
        <taxon>Gammaproteobacteria</taxon>
        <taxon>Moraxellales</taxon>
        <taxon>Moraxellaceae</taxon>
        <taxon>Moraxella</taxon>
    </lineage>
</organism>
<dbReference type="NCBIfam" id="TIGR03696">
    <property type="entry name" value="Rhs_assc_core"/>
    <property type="match status" value="1"/>
</dbReference>
<accession>A0A1N7FS62</accession>
<gene>
    <name evidence="3" type="ORF">SAMN02745664_11651</name>
</gene>